<dbReference type="InterPro" id="IPR036397">
    <property type="entry name" value="RNaseH_sf"/>
</dbReference>
<reference evidence="1 2" key="1">
    <citation type="journal article" date="2019" name="Sci. Rep.">
        <title>Orb-weaving spider Araneus ventricosus genome elucidates the spidroin gene catalogue.</title>
        <authorList>
            <person name="Kono N."/>
            <person name="Nakamura H."/>
            <person name="Ohtoshi R."/>
            <person name="Moran D.A.P."/>
            <person name="Shinohara A."/>
            <person name="Yoshida Y."/>
            <person name="Fujiwara M."/>
            <person name="Mori M."/>
            <person name="Tomita M."/>
            <person name="Arakawa K."/>
        </authorList>
    </citation>
    <scope>NUCLEOTIDE SEQUENCE [LARGE SCALE GENOMIC DNA]</scope>
</reference>
<dbReference type="AlphaFoldDB" id="A0A4Y2HCJ2"/>
<organism evidence="1 2">
    <name type="scientific">Araneus ventricosus</name>
    <name type="common">Orbweaver spider</name>
    <name type="synonym">Epeira ventricosa</name>
    <dbReference type="NCBI Taxonomy" id="182803"/>
    <lineage>
        <taxon>Eukaryota</taxon>
        <taxon>Metazoa</taxon>
        <taxon>Ecdysozoa</taxon>
        <taxon>Arthropoda</taxon>
        <taxon>Chelicerata</taxon>
        <taxon>Arachnida</taxon>
        <taxon>Araneae</taxon>
        <taxon>Araneomorphae</taxon>
        <taxon>Entelegynae</taxon>
        <taxon>Araneoidea</taxon>
        <taxon>Araneidae</taxon>
        <taxon>Araneus</taxon>
    </lineage>
</organism>
<dbReference type="Proteomes" id="UP000499080">
    <property type="component" value="Unassembled WGS sequence"/>
</dbReference>
<evidence type="ECO:0008006" key="3">
    <source>
        <dbReference type="Google" id="ProtNLM"/>
    </source>
</evidence>
<evidence type="ECO:0000313" key="1">
    <source>
        <dbReference type="EMBL" id="GBM63017.1"/>
    </source>
</evidence>
<comment type="caution">
    <text evidence="1">The sequence shown here is derived from an EMBL/GenBank/DDBJ whole genome shotgun (WGS) entry which is preliminary data.</text>
</comment>
<dbReference type="EMBL" id="BGPR01001847">
    <property type="protein sequence ID" value="GBM63017.1"/>
    <property type="molecule type" value="Genomic_DNA"/>
</dbReference>
<name>A0A4Y2HCJ2_ARAVE</name>
<keyword evidence="2" id="KW-1185">Reference proteome</keyword>
<dbReference type="GO" id="GO:0003676">
    <property type="term" value="F:nucleic acid binding"/>
    <property type="evidence" value="ECO:0007669"/>
    <property type="project" value="InterPro"/>
</dbReference>
<dbReference type="Gene3D" id="3.30.420.10">
    <property type="entry name" value="Ribonuclease H-like superfamily/Ribonuclease H"/>
    <property type="match status" value="1"/>
</dbReference>
<gene>
    <name evidence="1" type="ORF">AVEN_143448_1</name>
</gene>
<protein>
    <recommendedName>
        <fullName evidence="3">RNase H type-1 domain-containing protein</fullName>
    </recommendedName>
</protein>
<evidence type="ECO:0000313" key="2">
    <source>
        <dbReference type="Proteomes" id="UP000499080"/>
    </source>
</evidence>
<proteinExistence type="predicted"/>
<accession>A0A4Y2HCJ2</accession>
<sequence length="139" mass="15319">MLSGFSFRRLWDLFWYPRLGWETSLFPLLTCGTQLTGGTRIDPIESQVPGSRFEVYTDGSKSDSEAGFAVCILEHGGPHEIFKFKLGVNNTAGLIIFQAELAATDFAVRWALEKKSKLILLRIASDPSRPSGSPGPGLR</sequence>